<name>A0AAG5DSG1_ANOAO</name>
<organism evidence="2 3">
    <name type="scientific">Anopheles atroparvus</name>
    <name type="common">European mosquito</name>
    <dbReference type="NCBI Taxonomy" id="41427"/>
    <lineage>
        <taxon>Eukaryota</taxon>
        <taxon>Metazoa</taxon>
        <taxon>Ecdysozoa</taxon>
        <taxon>Arthropoda</taxon>
        <taxon>Hexapoda</taxon>
        <taxon>Insecta</taxon>
        <taxon>Pterygota</taxon>
        <taxon>Neoptera</taxon>
        <taxon>Endopterygota</taxon>
        <taxon>Diptera</taxon>
        <taxon>Nematocera</taxon>
        <taxon>Culicoidea</taxon>
        <taxon>Culicidae</taxon>
        <taxon>Anophelinae</taxon>
        <taxon>Anopheles</taxon>
    </lineage>
</organism>
<proteinExistence type="predicted"/>
<sequence>MPEVVVHTKCTLTELEIQFQETTTIAADGRYVVRIPLRGELDDLGDSHNHGVKRLLALERKLVRNQPTYNAYRAFMREYLEMGHMTPVTKDEWHQVRYVIPHSCVIKPESTTTKLRVVFDASAKTSSGISLNDIQAIGPVIQPDLLRIWLDFRTHTVVATADIAKMYRQVWVSDEDSWMQCILWREHPQEPIQMYRLRTVTYGEAASSYLACRALHEVGEEINSTEPEIASAIQHCFYVDNLALGAATPERLRALCDGVERSLLRRGMPLRKWASNNSEVIRDVPYEHRDVPVDIGDRQAIRMLGLAWSPSDDSFHMAISEELHQPVAALTKRALISRISKLYDPVGILQPIIITAKMMMQDLWREDLAWDDEVPTRVVEEWNEFTSQLPLLRRLTIPRMATPSETSTLTIHGFCDASIKAYGCVIYVTFNDEEGNKDTRLLCSKSRVAPLKTLTLPRLELQAALLLTELYVRIRDVFGSRVTRTCWWSDSQVALTWIRSDNTRWDIFVKNRVSKIQADTNRENWHYVPTKLNPSDIVSRGIPARRLIREEITTFWLNGPAFINDDTLTIFTPKPGSIPGACEVVEPQPQVLIATVGPACDDMISRYKHHCSFSQTRRHFAWIGRAMNNFKIGCKKLRADNPYLTRRSGPLEAEELAYGARLLLRVMQTTVHPNEVREMLDTGLITARNRLQHLNPTCNDGLICVRGRLLNAELPTESRLPILIPKSHPFSRVILLDIHEKKSTQEPIS</sequence>
<dbReference type="Proteomes" id="UP000075880">
    <property type="component" value="Unassembled WGS sequence"/>
</dbReference>
<evidence type="ECO:0000259" key="1">
    <source>
        <dbReference type="Pfam" id="PF00078"/>
    </source>
</evidence>
<accession>A0AAG5DSG1</accession>
<dbReference type="PANTHER" id="PTHR47331:SF4">
    <property type="entry name" value="PEPTIDASE S1 DOMAIN-CONTAINING PROTEIN"/>
    <property type="match status" value="1"/>
</dbReference>
<dbReference type="InterPro" id="IPR008042">
    <property type="entry name" value="Retrotrans_Pao"/>
</dbReference>
<evidence type="ECO:0000313" key="3">
    <source>
        <dbReference type="Proteomes" id="UP000075880"/>
    </source>
</evidence>
<dbReference type="AlphaFoldDB" id="A0AAG5DSG1"/>
<dbReference type="InterPro" id="IPR000477">
    <property type="entry name" value="RT_dom"/>
</dbReference>
<dbReference type="Pfam" id="PF00078">
    <property type="entry name" value="RVT_1"/>
    <property type="match status" value="1"/>
</dbReference>
<evidence type="ECO:0000313" key="2">
    <source>
        <dbReference type="EnsemblMetazoa" id="ENSAATROPP013518"/>
    </source>
</evidence>
<dbReference type="GO" id="GO:0071897">
    <property type="term" value="P:DNA biosynthetic process"/>
    <property type="evidence" value="ECO:0007669"/>
    <property type="project" value="UniProtKB-ARBA"/>
</dbReference>
<reference evidence="2" key="1">
    <citation type="submission" date="2024-04" db="UniProtKB">
        <authorList>
            <consortium name="EnsemblMetazoa"/>
        </authorList>
    </citation>
    <scope>IDENTIFICATION</scope>
    <source>
        <strain evidence="2">EBRO</strain>
    </source>
</reference>
<feature type="domain" description="Reverse transcriptase" evidence="1">
    <location>
        <begin position="153"/>
        <end position="270"/>
    </location>
</feature>
<dbReference type="InterPro" id="IPR043502">
    <property type="entry name" value="DNA/RNA_pol_sf"/>
</dbReference>
<keyword evidence="3" id="KW-1185">Reference proteome</keyword>
<dbReference type="EnsemblMetazoa" id="ENSAATROPT014939">
    <property type="protein sequence ID" value="ENSAATROPP013518"/>
    <property type="gene ID" value="ENSAATROPG012135"/>
</dbReference>
<dbReference type="PANTHER" id="PTHR47331">
    <property type="entry name" value="PHD-TYPE DOMAIN-CONTAINING PROTEIN"/>
    <property type="match status" value="1"/>
</dbReference>
<dbReference type="Pfam" id="PF05380">
    <property type="entry name" value="Peptidase_A17"/>
    <property type="match status" value="1"/>
</dbReference>
<protein>
    <recommendedName>
        <fullName evidence="1">Reverse transcriptase domain-containing protein</fullName>
    </recommendedName>
</protein>
<dbReference type="SUPFAM" id="SSF56672">
    <property type="entry name" value="DNA/RNA polymerases"/>
    <property type="match status" value="1"/>
</dbReference>